<keyword evidence="6" id="KW-1003">Cell membrane</keyword>
<dbReference type="Proteomes" id="UP000494206">
    <property type="component" value="Unassembled WGS sequence"/>
</dbReference>
<evidence type="ECO:0000313" key="8">
    <source>
        <dbReference type="EMBL" id="CAB3397169.1"/>
    </source>
</evidence>
<evidence type="ECO:0000256" key="4">
    <source>
        <dbReference type="ARBA" id="ARBA00023136"/>
    </source>
</evidence>
<dbReference type="EMBL" id="CADEPM010000001">
    <property type="protein sequence ID" value="CAB3397169.1"/>
    <property type="molecule type" value="Genomic_DNA"/>
</dbReference>
<keyword evidence="6" id="KW-0868">Chloride</keyword>
<evidence type="ECO:0000256" key="7">
    <source>
        <dbReference type="SAM" id="MobiDB-lite"/>
    </source>
</evidence>
<dbReference type="OrthoDB" id="201595at2759"/>
<evidence type="ECO:0000256" key="5">
    <source>
        <dbReference type="ARBA" id="ARBA00034769"/>
    </source>
</evidence>
<feature type="compositionally biased region" description="Polar residues" evidence="7">
    <location>
        <begin position="178"/>
        <end position="194"/>
    </location>
</feature>
<keyword evidence="6" id="KW-0406">Ion transport</keyword>
<comment type="caution">
    <text evidence="8">The sequence shown here is derived from an EMBL/GenBank/DDBJ whole genome shotgun (WGS) entry which is preliminary data.</text>
</comment>
<name>A0A8S1EHJ7_9PELO</name>
<protein>
    <recommendedName>
        <fullName evidence="6">Bestrophin homolog</fullName>
    </recommendedName>
</protein>
<keyword evidence="6" id="KW-0869">Chloride channel</keyword>
<evidence type="ECO:0000256" key="2">
    <source>
        <dbReference type="ARBA" id="ARBA00022692"/>
    </source>
</evidence>
<dbReference type="GO" id="GO:0034707">
    <property type="term" value="C:chloride channel complex"/>
    <property type="evidence" value="ECO:0007669"/>
    <property type="project" value="UniProtKB-KW"/>
</dbReference>
<accession>A0A8S1EHJ7</accession>
<dbReference type="GO" id="GO:0005254">
    <property type="term" value="F:chloride channel activity"/>
    <property type="evidence" value="ECO:0007669"/>
    <property type="project" value="UniProtKB-KW"/>
</dbReference>
<dbReference type="InterPro" id="IPR000615">
    <property type="entry name" value="Bestrophin"/>
</dbReference>
<dbReference type="Pfam" id="PF01062">
    <property type="entry name" value="Bestrophin"/>
    <property type="match status" value="1"/>
</dbReference>
<feature type="region of interest" description="Disordered" evidence="7">
    <location>
        <begin position="177"/>
        <end position="226"/>
    </location>
</feature>
<dbReference type="PANTHER" id="PTHR10736">
    <property type="entry name" value="BESTROPHIN"/>
    <property type="match status" value="1"/>
</dbReference>
<feature type="compositionally biased region" description="Basic and acidic residues" evidence="7">
    <location>
        <begin position="208"/>
        <end position="226"/>
    </location>
</feature>
<keyword evidence="6" id="KW-0407">Ion channel</keyword>
<dbReference type="InterPro" id="IPR021134">
    <property type="entry name" value="Bestrophin-like"/>
</dbReference>
<keyword evidence="2" id="KW-0812">Transmembrane</keyword>
<organism evidence="8 9">
    <name type="scientific">Caenorhabditis bovis</name>
    <dbReference type="NCBI Taxonomy" id="2654633"/>
    <lineage>
        <taxon>Eukaryota</taxon>
        <taxon>Metazoa</taxon>
        <taxon>Ecdysozoa</taxon>
        <taxon>Nematoda</taxon>
        <taxon>Chromadorea</taxon>
        <taxon>Rhabditida</taxon>
        <taxon>Rhabditina</taxon>
        <taxon>Rhabditomorpha</taxon>
        <taxon>Rhabditoidea</taxon>
        <taxon>Rhabditidae</taxon>
        <taxon>Peloderinae</taxon>
        <taxon>Caenorhabditis</taxon>
    </lineage>
</organism>
<keyword evidence="4" id="KW-0472">Membrane</keyword>
<comment type="subcellular location">
    <subcellularLocation>
        <location evidence="6">Cell membrane</location>
        <topology evidence="6">Multi-pass membrane protein</topology>
    </subcellularLocation>
    <subcellularLocation>
        <location evidence="1">Membrane</location>
        <topology evidence="1">Multi-pass membrane protein</topology>
    </subcellularLocation>
</comment>
<reference evidence="8 9" key="1">
    <citation type="submission" date="2020-04" db="EMBL/GenBank/DDBJ databases">
        <authorList>
            <person name="Laetsch R D."/>
            <person name="Stevens L."/>
            <person name="Kumar S."/>
            <person name="Blaxter L. M."/>
        </authorList>
    </citation>
    <scope>NUCLEOTIDE SEQUENCE [LARGE SCALE GENOMIC DNA]</scope>
</reference>
<keyword evidence="6" id="KW-0813">Transport</keyword>
<dbReference type="PANTHER" id="PTHR10736:SF58">
    <property type="entry name" value="BESTROPHIN HOMOLOG-RELATED"/>
    <property type="match status" value="1"/>
</dbReference>
<evidence type="ECO:0000313" key="9">
    <source>
        <dbReference type="Proteomes" id="UP000494206"/>
    </source>
</evidence>
<dbReference type="GO" id="GO:0005886">
    <property type="term" value="C:plasma membrane"/>
    <property type="evidence" value="ECO:0007669"/>
    <property type="project" value="UniProtKB-SubCell"/>
</dbReference>
<evidence type="ECO:0000256" key="1">
    <source>
        <dbReference type="ARBA" id="ARBA00004141"/>
    </source>
</evidence>
<keyword evidence="9" id="KW-1185">Reference proteome</keyword>
<comment type="similarity">
    <text evidence="5 6">Belongs to the anion channel-forming bestrophin (TC 1.A.46) family. Calcium-sensitive chloride channel subfamily.</text>
</comment>
<evidence type="ECO:0000256" key="3">
    <source>
        <dbReference type="ARBA" id="ARBA00022989"/>
    </source>
</evidence>
<dbReference type="AlphaFoldDB" id="A0A8S1EHJ7"/>
<keyword evidence="3" id="KW-1133">Transmembrane helix</keyword>
<comment type="function">
    <text evidence="6">Forms chloride channels.</text>
</comment>
<proteinExistence type="inferred from homology"/>
<evidence type="ECO:0000256" key="6">
    <source>
        <dbReference type="RuleBase" id="RU363126"/>
    </source>
</evidence>
<gene>
    <name evidence="8" type="ORF">CBOVIS_LOCUS627</name>
</gene>
<sequence>MAVRVYFVICLVSRQCVINHDAMKGQVDMGFPLMTALELLFFVGWMKVAEALLNPLGEDDDDIECNWLIDKNIAHHNTTPRLRLDIFADPAFKPVYSEDSAWDAPINQGGSAANVELAPSHEKVKMVAVDTVSDEARKTSETAATLRRKLTTAFSFRSRSNSIQPIPLDRSKKISDVSVDSNGSKNLNGLSMTSDHPFHLAPLDEESDSIKCEEGRNSIKDDKNVG</sequence>